<dbReference type="HOGENOM" id="CLU_1601599_0_0_6"/>
<name>W0HSE8_9GAMM</name>
<feature type="compositionally biased region" description="Basic and acidic residues" evidence="1">
    <location>
        <begin position="12"/>
        <end position="26"/>
    </location>
</feature>
<evidence type="ECO:0000256" key="1">
    <source>
        <dbReference type="SAM" id="MobiDB-lite"/>
    </source>
</evidence>
<keyword evidence="3" id="KW-1185">Reference proteome</keyword>
<sequence>MKIDCHRYTSQADEARAAKQRGKDYPSRAAQQKRNRASAVRVGACQCSIKALRRLPCAAAGALRRAAGNGARQREGSNIVHDAGMHKAIQRLSIAILHLRIMFGFQALKQYRQNQFMGDGTAGQLYFFNNRRQQTVCPSRPGGRKRRGRGDRLFRFNVYAAHEVSL</sequence>
<accession>W0HSE8</accession>
<dbReference type="AlphaFoldDB" id="W0HSE8"/>
<proteinExistence type="predicted"/>
<organism evidence="2 3">
    <name type="scientific">Sodalis praecaptivus</name>
    <dbReference type="NCBI Taxonomy" id="1239307"/>
    <lineage>
        <taxon>Bacteria</taxon>
        <taxon>Pseudomonadati</taxon>
        <taxon>Pseudomonadota</taxon>
        <taxon>Gammaproteobacteria</taxon>
        <taxon>Enterobacterales</taxon>
        <taxon>Bruguierivoracaceae</taxon>
        <taxon>Sodalis</taxon>
    </lineage>
</organism>
<protein>
    <submittedName>
        <fullName evidence="2">Uncharacterized protein</fullName>
    </submittedName>
</protein>
<dbReference type="EMBL" id="CP006569">
    <property type="protein sequence ID" value="AHF75427.1"/>
    <property type="molecule type" value="Genomic_DNA"/>
</dbReference>
<reference evidence="2 3" key="1">
    <citation type="journal article" date="2014" name="Genome Biol. Evol.">
        <title>Genome degeneration and adaptation in a nascent stage of symbiosis.</title>
        <authorList>
            <person name="Oakeson K.F."/>
            <person name="Gil R."/>
            <person name="Clayton A.L."/>
            <person name="Dunn D.M."/>
            <person name="von Niederhausern A.C."/>
            <person name="Hamil C."/>
            <person name="Aoyagi A."/>
            <person name="Duval B."/>
            <person name="Baca A."/>
            <person name="Silva F.J."/>
            <person name="Vallier A."/>
            <person name="Jackson D.G."/>
            <person name="Latorre A."/>
            <person name="Weiss R.B."/>
            <person name="Heddi A."/>
            <person name="Moya A."/>
            <person name="Dale C."/>
        </authorList>
    </citation>
    <scope>NUCLEOTIDE SEQUENCE [LARGE SCALE GENOMIC DNA]</scope>
    <source>
        <strain evidence="2 3">HS1</strain>
    </source>
</reference>
<evidence type="ECO:0000313" key="3">
    <source>
        <dbReference type="Proteomes" id="UP000019028"/>
    </source>
</evidence>
<evidence type="ECO:0000313" key="2">
    <source>
        <dbReference type="EMBL" id="AHF75427.1"/>
    </source>
</evidence>
<feature type="region of interest" description="Disordered" evidence="1">
    <location>
        <begin position="12"/>
        <end position="34"/>
    </location>
</feature>
<dbReference type="Proteomes" id="UP000019028">
    <property type="component" value="Chromosome"/>
</dbReference>
<gene>
    <name evidence="2" type="ORF">Sant_0321</name>
</gene>
<dbReference type="KEGG" id="sod:Sant_0321"/>